<feature type="region of interest" description="Disordered" evidence="6">
    <location>
        <begin position="21"/>
        <end position="49"/>
    </location>
</feature>
<dbReference type="PANTHER" id="PTHR34653">
    <property type="match status" value="1"/>
</dbReference>
<dbReference type="NCBIfam" id="TIGR00205">
    <property type="entry name" value="fliE"/>
    <property type="match status" value="1"/>
</dbReference>
<comment type="caution">
    <text evidence="7">The sequence shown here is derived from an EMBL/GenBank/DDBJ whole genome shotgun (WGS) entry which is preliminary data.</text>
</comment>
<evidence type="ECO:0000256" key="4">
    <source>
        <dbReference type="ARBA" id="ARBA00023143"/>
    </source>
</evidence>
<keyword evidence="7" id="KW-0969">Cilium</keyword>
<evidence type="ECO:0000256" key="6">
    <source>
        <dbReference type="SAM" id="MobiDB-lite"/>
    </source>
</evidence>
<sequence length="117" mass="12392">MTSVSGVDNILSQIRAMRQNTPGIGSVPAPGVGSVNPSQGGVQPAGFGDMLKQGIESVNNLQQTSASNTASYERGDSEMSLTQVMVSLQKSDVSFKAAVEVRNKMIDAYHEVMRMSV</sequence>
<dbReference type="RefSeq" id="WP_340674602.1">
    <property type="nucleotide sequence ID" value="NZ_JBHTIT010000001.1"/>
</dbReference>
<keyword evidence="4 5" id="KW-0975">Bacterial flagellum</keyword>
<gene>
    <name evidence="5 7" type="primary">fliE</name>
    <name evidence="7" type="ORF">ACFQ0F_03615</name>
</gene>
<evidence type="ECO:0000256" key="3">
    <source>
        <dbReference type="ARBA" id="ARBA00018024"/>
    </source>
</evidence>
<comment type="subcellular location">
    <subcellularLocation>
        <location evidence="1 5">Bacterial flagellum basal body</location>
    </subcellularLocation>
</comment>
<organism evidence="7 8">
    <name type="scientific">Paraperlucidibaca wandonensis</name>
    <dbReference type="NCBI Taxonomy" id="1268273"/>
    <lineage>
        <taxon>Bacteria</taxon>
        <taxon>Pseudomonadati</taxon>
        <taxon>Pseudomonadota</taxon>
        <taxon>Gammaproteobacteria</taxon>
        <taxon>Moraxellales</taxon>
        <taxon>Moraxellaceae</taxon>
        <taxon>Paraperlucidibaca</taxon>
    </lineage>
</organism>
<accession>A0ABW3HG45</accession>
<reference evidence="8" key="1">
    <citation type="journal article" date="2019" name="Int. J. Syst. Evol. Microbiol.">
        <title>The Global Catalogue of Microorganisms (GCM) 10K type strain sequencing project: providing services to taxonomists for standard genome sequencing and annotation.</title>
        <authorList>
            <consortium name="The Broad Institute Genomics Platform"/>
            <consortium name="The Broad Institute Genome Sequencing Center for Infectious Disease"/>
            <person name="Wu L."/>
            <person name="Ma J."/>
        </authorList>
    </citation>
    <scope>NUCLEOTIDE SEQUENCE [LARGE SCALE GENOMIC DNA]</scope>
    <source>
        <strain evidence="8">CCUG 63419</strain>
    </source>
</reference>
<keyword evidence="8" id="KW-1185">Reference proteome</keyword>
<evidence type="ECO:0000256" key="5">
    <source>
        <dbReference type="HAMAP-Rule" id="MF_00724"/>
    </source>
</evidence>
<dbReference type="EMBL" id="JBHTIT010000001">
    <property type="protein sequence ID" value="MFD0949485.1"/>
    <property type="molecule type" value="Genomic_DNA"/>
</dbReference>
<dbReference type="HAMAP" id="MF_00724">
    <property type="entry name" value="FliE"/>
    <property type="match status" value="1"/>
</dbReference>
<dbReference type="InterPro" id="IPR001624">
    <property type="entry name" value="FliE"/>
</dbReference>
<proteinExistence type="inferred from homology"/>
<keyword evidence="7" id="KW-0966">Cell projection</keyword>
<dbReference type="PANTHER" id="PTHR34653:SF1">
    <property type="entry name" value="FLAGELLAR HOOK-BASAL BODY COMPLEX PROTEIN FLIE"/>
    <property type="match status" value="1"/>
</dbReference>
<dbReference type="PRINTS" id="PR01006">
    <property type="entry name" value="FLGHOOKFLIE"/>
</dbReference>
<keyword evidence="7" id="KW-0282">Flagellum</keyword>
<evidence type="ECO:0000256" key="2">
    <source>
        <dbReference type="ARBA" id="ARBA00009272"/>
    </source>
</evidence>
<evidence type="ECO:0000256" key="1">
    <source>
        <dbReference type="ARBA" id="ARBA00004117"/>
    </source>
</evidence>
<dbReference type="Proteomes" id="UP001597044">
    <property type="component" value="Unassembled WGS sequence"/>
</dbReference>
<evidence type="ECO:0000313" key="8">
    <source>
        <dbReference type="Proteomes" id="UP001597044"/>
    </source>
</evidence>
<protein>
    <recommendedName>
        <fullName evidence="3 5">Flagellar hook-basal body complex protein FliE</fullName>
    </recommendedName>
</protein>
<dbReference type="Pfam" id="PF02049">
    <property type="entry name" value="FliE"/>
    <property type="match status" value="1"/>
</dbReference>
<name>A0ABW3HG45_9GAMM</name>
<comment type="similarity">
    <text evidence="2 5">Belongs to the FliE family.</text>
</comment>
<evidence type="ECO:0000313" key="7">
    <source>
        <dbReference type="EMBL" id="MFD0949485.1"/>
    </source>
</evidence>